<accession>A0A0D7AK09</accession>
<reference evidence="1 2" key="1">
    <citation type="journal article" date="2015" name="Fungal Genet. Biol.">
        <title>Evolution of novel wood decay mechanisms in Agaricales revealed by the genome sequences of Fistulina hepatica and Cylindrobasidium torrendii.</title>
        <authorList>
            <person name="Floudas D."/>
            <person name="Held B.W."/>
            <person name="Riley R."/>
            <person name="Nagy L.G."/>
            <person name="Koehler G."/>
            <person name="Ransdell A.S."/>
            <person name="Younus H."/>
            <person name="Chow J."/>
            <person name="Chiniquy J."/>
            <person name="Lipzen A."/>
            <person name="Tritt A."/>
            <person name="Sun H."/>
            <person name="Haridas S."/>
            <person name="LaButti K."/>
            <person name="Ohm R.A."/>
            <person name="Kues U."/>
            <person name="Blanchette R.A."/>
            <person name="Grigoriev I.V."/>
            <person name="Minto R.E."/>
            <person name="Hibbett D.S."/>
        </authorList>
    </citation>
    <scope>NUCLEOTIDE SEQUENCE [LARGE SCALE GENOMIC DNA]</scope>
    <source>
        <strain evidence="1 2">ATCC 64428</strain>
    </source>
</reference>
<organism evidence="1 2">
    <name type="scientific">Fistulina hepatica ATCC 64428</name>
    <dbReference type="NCBI Taxonomy" id="1128425"/>
    <lineage>
        <taxon>Eukaryota</taxon>
        <taxon>Fungi</taxon>
        <taxon>Dikarya</taxon>
        <taxon>Basidiomycota</taxon>
        <taxon>Agaricomycotina</taxon>
        <taxon>Agaricomycetes</taxon>
        <taxon>Agaricomycetidae</taxon>
        <taxon>Agaricales</taxon>
        <taxon>Fistulinaceae</taxon>
        <taxon>Fistulina</taxon>
    </lineage>
</organism>
<evidence type="ECO:0008006" key="3">
    <source>
        <dbReference type="Google" id="ProtNLM"/>
    </source>
</evidence>
<sequence>MATTTTNSRVILCPRPYSRFSGRLLLLPLLPVHTTTKRLPSEIWQIVFAFALNDVQEIGRGWNLILVSKLFKEIALPILYSQIKISQMSTLEKFHRHLYTCDQHWDSLRRIPYSAPGRWVLGLDLSELEFGGKAQALALDSCLTRLVSLLPFVSRLVLNPSFVPSRRCMNALGGRPESHNLRSLVGITYIPTDRDEEEPLLKMLRSCENLEELEIIGGGLDPAELEFSSGLQQDDAVVAPLCLPRLHTLTLLSHHTSPLMAALLASSLPSLTRLTITPYDDIAFPMSLSSRFISVHGNDLLSLFLYTPKSWPTRLHPSPETLLCTCPKLQHLSLETPLPVLRLETPSEGDPLMHPLRALSIPHPDNSFWPVLESVLPQLPALRVVRARDVRWVRKGMSPHAREAGVQGEMQTWKKRLQRWRIKFVDSDWQDECQ</sequence>
<keyword evidence="2" id="KW-1185">Reference proteome</keyword>
<evidence type="ECO:0000313" key="2">
    <source>
        <dbReference type="Proteomes" id="UP000054144"/>
    </source>
</evidence>
<evidence type="ECO:0000313" key="1">
    <source>
        <dbReference type="EMBL" id="KIY50670.1"/>
    </source>
</evidence>
<dbReference type="Proteomes" id="UP000054144">
    <property type="component" value="Unassembled WGS sequence"/>
</dbReference>
<name>A0A0D7AK09_9AGAR</name>
<dbReference type="AlphaFoldDB" id="A0A0D7AK09"/>
<dbReference type="SUPFAM" id="SSF52047">
    <property type="entry name" value="RNI-like"/>
    <property type="match status" value="1"/>
</dbReference>
<dbReference type="Gene3D" id="3.80.10.10">
    <property type="entry name" value="Ribonuclease Inhibitor"/>
    <property type="match status" value="1"/>
</dbReference>
<proteinExistence type="predicted"/>
<dbReference type="InterPro" id="IPR032675">
    <property type="entry name" value="LRR_dom_sf"/>
</dbReference>
<dbReference type="OrthoDB" id="2595178at2759"/>
<protein>
    <recommendedName>
        <fullName evidence="3">F-box domain-containing protein</fullName>
    </recommendedName>
</protein>
<dbReference type="EMBL" id="KN881675">
    <property type="protein sequence ID" value="KIY50670.1"/>
    <property type="molecule type" value="Genomic_DNA"/>
</dbReference>
<gene>
    <name evidence="1" type="ORF">FISHEDRAFT_39188</name>
</gene>